<dbReference type="GO" id="GO:0046983">
    <property type="term" value="F:protein dimerization activity"/>
    <property type="evidence" value="ECO:0007669"/>
    <property type="project" value="InterPro"/>
</dbReference>
<dbReference type="AlphaFoldDB" id="A0AAE0EX61"/>
<proteinExistence type="predicted"/>
<name>A0AAE0EX61_9CHLO</name>
<comment type="caution">
    <text evidence="2">The sequence shown here is derived from an EMBL/GenBank/DDBJ whole genome shotgun (WGS) entry which is preliminary data.</text>
</comment>
<accession>A0AAE0EX61</accession>
<organism evidence="2 3">
    <name type="scientific">Cymbomonas tetramitiformis</name>
    <dbReference type="NCBI Taxonomy" id="36881"/>
    <lineage>
        <taxon>Eukaryota</taxon>
        <taxon>Viridiplantae</taxon>
        <taxon>Chlorophyta</taxon>
        <taxon>Pyramimonadophyceae</taxon>
        <taxon>Pyramimonadales</taxon>
        <taxon>Pyramimonadaceae</taxon>
        <taxon>Cymbomonas</taxon>
    </lineage>
</organism>
<protein>
    <recommendedName>
        <fullName evidence="1">HAT C-terminal dimerisation domain-containing protein</fullName>
    </recommendedName>
</protein>
<dbReference type="InterPro" id="IPR008906">
    <property type="entry name" value="HATC_C_dom"/>
</dbReference>
<evidence type="ECO:0000313" key="2">
    <source>
        <dbReference type="EMBL" id="KAK3244041.1"/>
    </source>
</evidence>
<dbReference type="Proteomes" id="UP001190700">
    <property type="component" value="Unassembled WGS sequence"/>
</dbReference>
<dbReference type="InterPro" id="IPR012337">
    <property type="entry name" value="RNaseH-like_sf"/>
</dbReference>
<gene>
    <name evidence="2" type="ORF">CYMTET_46331</name>
</gene>
<sequence length="172" mass="19562">MASTSAEEVAFEEFALFQEDAQEVSRDDQIKQFALEEIAKFQKLKISQARDKEFSVLDWWAQCGGQFPSLRMLAQIIFSIPGSEIENERVFSIAGCVASIKRNSVRSENLDMIVHINQNHPNDPLIGMQTTKGRVDSLKEVEVAEEDMADHFEDLLIENEMVDAQMAETFEE</sequence>
<keyword evidence="3" id="KW-1185">Reference proteome</keyword>
<dbReference type="Pfam" id="PF05699">
    <property type="entry name" value="Dimer_Tnp_hAT"/>
    <property type="match status" value="1"/>
</dbReference>
<evidence type="ECO:0000313" key="3">
    <source>
        <dbReference type="Proteomes" id="UP001190700"/>
    </source>
</evidence>
<reference evidence="2 3" key="1">
    <citation type="journal article" date="2015" name="Genome Biol. Evol.">
        <title>Comparative Genomics of a Bacterivorous Green Alga Reveals Evolutionary Causalities and Consequences of Phago-Mixotrophic Mode of Nutrition.</title>
        <authorList>
            <person name="Burns J.A."/>
            <person name="Paasch A."/>
            <person name="Narechania A."/>
            <person name="Kim E."/>
        </authorList>
    </citation>
    <scope>NUCLEOTIDE SEQUENCE [LARGE SCALE GENOMIC DNA]</scope>
    <source>
        <strain evidence="2 3">PLY_AMNH</strain>
    </source>
</reference>
<dbReference type="SUPFAM" id="SSF53098">
    <property type="entry name" value="Ribonuclease H-like"/>
    <property type="match status" value="1"/>
</dbReference>
<evidence type="ECO:0000259" key="1">
    <source>
        <dbReference type="Pfam" id="PF05699"/>
    </source>
</evidence>
<dbReference type="EMBL" id="LGRX02032368">
    <property type="protein sequence ID" value="KAK3244041.1"/>
    <property type="molecule type" value="Genomic_DNA"/>
</dbReference>
<feature type="domain" description="HAT C-terminal dimerisation" evidence="1">
    <location>
        <begin position="46"/>
        <end position="119"/>
    </location>
</feature>